<keyword evidence="1" id="KW-0547">Nucleotide-binding</keyword>
<dbReference type="GO" id="GO:0004386">
    <property type="term" value="F:helicase activity"/>
    <property type="evidence" value="ECO:0007669"/>
    <property type="project" value="UniProtKB-KW"/>
</dbReference>
<feature type="non-terminal residue" evidence="1">
    <location>
        <position position="1"/>
    </location>
</feature>
<keyword evidence="1" id="KW-0067">ATP-binding</keyword>
<comment type="caution">
    <text evidence="1">The sequence shown here is derived from an EMBL/GenBank/DDBJ whole genome shotgun (WGS) entry which is preliminary data.</text>
</comment>
<evidence type="ECO:0000313" key="1">
    <source>
        <dbReference type="EMBL" id="GFA14439.1"/>
    </source>
</evidence>
<protein>
    <submittedName>
        <fullName evidence="1">DExH-box ATP-dependent RNA helicase DExH11</fullName>
    </submittedName>
</protein>
<name>A0A699J881_TANCI</name>
<accession>A0A699J881</accession>
<organism evidence="1">
    <name type="scientific">Tanacetum cinerariifolium</name>
    <name type="common">Dalmatian daisy</name>
    <name type="synonym">Chrysanthemum cinerariifolium</name>
    <dbReference type="NCBI Taxonomy" id="118510"/>
    <lineage>
        <taxon>Eukaryota</taxon>
        <taxon>Viridiplantae</taxon>
        <taxon>Streptophyta</taxon>
        <taxon>Embryophyta</taxon>
        <taxon>Tracheophyta</taxon>
        <taxon>Spermatophyta</taxon>
        <taxon>Magnoliopsida</taxon>
        <taxon>eudicotyledons</taxon>
        <taxon>Gunneridae</taxon>
        <taxon>Pentapetalae</taxon>
        <taxon>asterids</taxon>
        <taxon>campanulids</taxon>
        <taxon>Asterales</taxon>
        <taxon>Asteraceae</taxon>
        <taxon>Asteroideae</taxon>
        <taxon>Anthemideae</taxon>
        <taxon>Anthemidinae</taxon>
        <taxon>Tanacetum</taxon>
    </lineage>
</organism>
<proteinExistence type="predicted"/>
<dbReference type="AlphaFoldDB" id="A0A699J881"/>
<dbReference type="EMBL" id="BKCJ010375771">
    <property type="protein sequence ID" value="GFA14439.1"/>
    <property type="molecule type" value="Genomic_DNA"/>
</dbReference>
<gene>
    <name evidence="1" type="ORF">Tci_586411</name>
</gene>
<keyword evidence="1" id="KW-0347">Helicase</keyword>
<keyword evidence="1" id="KW-0378">Hydrolase</keyword>
<reference evidence="1" key="1">
    <citation type="journal article" date="2019" name="Sci. Rep.">
        <title>Draft genome of Tanacetum cinerariifolium, the natural source of mosquito coil.</title>
        <authorList>
            <person name="Yamashiro T."/>
            <person name="Shiraishi A."/>
            <person name="Satake H."/>
            <person name="Nakayama K."/>
        </authorList>
    </citation>
    <scope>NUCLEOTIDE SEQUENCE</scope>
</reference>
<sequence length="98" mass="10565">DASELEIEVIDAESLKSIHLEAENKSDLPIGAHDSESFVIDQILSTRLGGLTLRASLMLFLGMGDFGLQVWAITRGSDGIADHFNDLVPDLALGFPLN</sequence>